<feature type="domain" description="DUF3456" evidence="4">
    <location>
        <begin position="3"/>
        <end position="141"/>
    </location>
</feature>
<proteinExistence type="inferred from homology"/>
<reference evidence="5 6" key="1">
    <citation type="submission" date="2024-05" db="EMBL/GenBank/DDBJ databases">
        <authorList>
            <person name="Wallberg A."/>
        </authorList>
    </citation>
    <scope>NUCLEOTIDE SEQUENCE [LARGE SCALE GENOMIC DNA]</scope>
</reference>
<accession>A0AAV2PNS4</accession>
<feature type="compositionally biased region" description="Basic and acidic residues" evidence="3">
    <location>
        <begin position="165"/>
        <end position="178"/>
    </location>
</feature>
<feature type="non-terminal residue" evidence="5">
    <location>
        <position position="189"/>
    </location>
</feature>
<dbReference type="Proteomes" id="UP001497623">
    <property type="component" value="Unassembled WGS sequence"/>
</dbReference>
<evidence type="ECO:0000256" key="1">
    <source>
        <dbReference type="ARBA" id="ARBA00007285"/>
    </source>
</evidence>
<dbReference type="InterPro" id="IPR021852">
    <property type="entry name" value="DUF3456"/>
</dbReference>
<evidence type="ECO:0000259" key="4">
    <source>
        <dbReference type="Pfam" id="PF11938"/>
    </source>
</evidence>
<evidence type="ECO:0000313" key="5">
    <source>
        <dbReference type="EMBL" id="CAL4061091.1"/>
    </source>
</evidence>
<feature type="non-terminal residue" evidence="5">
    <location>
        <position position="1"/>
    </location>
</feature>
<evidence type="ECO:0000256" key="3">
    <source>
        <dbReference type="SAM" id="MobiDB-lite"/>
    </source>
</evidence>
<feature type="compositionally biased region" description="Basic residues" evidence="3">
    <location>
        <begin position="179"/>
        <end position="189"/>
    </location>
</feature>
<dbReference type="AlphaFoldDB" id="A0AAV2PNS4"/>
<dbReference type="EMBL" id="CAXKWB010000524">
    <property type="protein sequence ID" value="CAL4061091.1"/>
    <property type="molecule type" value="Genomic_DNA"/>
</dbReference>
<feature type="region of interest" description="Disordered" evidence="3">
    <location>
        <begin position="152"/>
        <end position="189"/>
    </location>
</feature>
<name>A0AAV2PNS4_MEGNR</name>
<feature type="region of interest" description="Disordered" evidence="3">
    <location>
        <begin position="1"/>
        <end position="29"/>
    </location>
</feature>
<comment type="similarity">
    <text evidence="1">Belongs to the canopy family.</text>
</comment>
<dbReference type="Pfam" id="PF11938">
    <property type="entry name" value="DUF3456"/>
    <property type="match status" value="1"/>
</dbReference>
<dbReference type="PANTHER" id="PTHR15382:SF8">
    <property type="entry name" value="CANOPY B"/>
    <property type="match status" value="1"/>
</dbReference>
<keyword evidence="2" id="KW-0732">Signal</keyword>
<sequence>VTKEVADQLSSKSSHGVIETGHRIDSQRKKTEYNRSELRLLETLENVCSSMMDYRVHKERPDSTRWAKSMSQTFKTLHGLVGGGGSFDLGKIIGVGWYNKAANPRAQKLCETFIEDNEDDVNSWYFGTQENSLQDALCQRIVKNKICLSEPYGQAPQDLPEPQEETNKKKASKKGDTGKKKHKKVKSEL</sequence>
<feature type="compositionally biased region" description="Basic and acidic residues" evidence="3">
    <location>
        <begin position="20"/>
        <end position="29"/>
    </location>
</feature>
<comment type="caution">
    <text evidence="5">The sequence shown here is derived from an EMBL/GenBank/DDBJ whole genome shotgun (WGS) entry which is preliminary data.</text>
</comment>
<dbReference type="PANTHER" id="PTHR15382">
    <property type="entry name" value="CTG4A-RELATED"/>
    <property type="match status" value="1"/>
</dbReference>
<evidence type="ECO:0000256" key="2">
    <source>
        <dbReference type="ARBA" id="ARBA00022729"/>
    </source>
</evidence>
<gene>
    <name evidence="5" type="ORF">MNOR_LOCUS1841</name>
</gene>
<evidence type="ECO:0000313" key="6">
    <source>
        <dbReference type="Proteomes" id="UP001497623"/>
    </source>
</evidence>
<protein>
    <recommendedName>
        <fullName evidence="4">DUF3456 domain-containing protein</fullName>
    </recommendedName>
</protein>
<organism evidence="5 6">
    <name type="scientific">Meganyctiphanes norvegica</name>
    <name type="common">Northern krill</name>
    <name type="synonym">Thysanopoda norvegica</name>
    <dbReference type="NCBI Taxonomy" id="48144"/>
    <lineage>
        <taxon>Eukaryota</taxon>
        <taxon>Metazoa</taxon>
        <taxon>Ecdysozoa</taxon>
        <taxon>Arthropoda</taxon>
        <taxon>Crustacea</taxon>
        <taxon>Multicrustacea</taxon>
        <taxon>Malacostraca</taxon>
        <taxon>Eumalacostraca</taxon>
        <taxon>Eucarida</taxon>
        <taxon>Euphausiacea</taxon>
        <taxon>Euphausiidae</taxon>
        <taxon>Meganyctiphanes</taxon>
    </lineage>
</organism>
<keyword evidence="6" id="KW-1185">Reference proteome</keyword>